<sequence>MVALIKFINFFFFIYADQVEQQIEVEKKMSAPPPRYGLLVEDMAHVGVYLVDKNTQLLKVLELMDKKQISAVIIEDLDDLLHYYIISHTDIVRFLVKNRSHLDYLGLLVGGKTLMQETKAKDIMRGPIEIIQKDTPIDELIGILLKTGFKRAIVGNEKNQPIGIITTKDIIKWNSVLLPPGIPFVLSVMEMESGLVLCKHFFEQDITDGFLSILGGSISAVSGITSEILKHSGNVRLIEKDNYEIMLETAGQIAAFLVVDRSSITLRRKLQNFLRQFREKYAKELQRRKDSRGLTPVNVFNIQKMAEMFK</sequence>
<organism evidence="4 5">
    <name type="scientific">Candidatus Lokiarchaeum ossiferum</name>
    <dbReference type="NCBI Taxonomy" id="2951803"/>
    <lineage>
        <taxon>Archaea</taxon>
        <taxon>Promethearchaeati</taxon>
        <taxon>Promethearchaeota</taxon>
        <taxon>Promethearchaeia</taxon>
        <taxon>Promethearchaeales</taxon>
        <taxon>Promethearchaeaceae</taxon>
        <taxon>Candidatus Lokiarchaeum</taxon>
    </lineage>
</organism>
<accession>A0ABY6HYB6</accession>
<dbReference type="PROSITE" id="PS51371">
    <property type="entry name" value="CBS"/>
    <property type="match status" value="1"/>
</dbReference>
<dbReference type="SMART" id="SM00116">
    <property type="entry name" value="CBS"/>
    <property type="match status" value="2"/>
</dbReference>
<evidence type="ECO:0000313" key="4">
    <source>
        <dbReference type="EMBL" id="UYP47429.1"/>
    </source>
</evidence>
<dbReference type="InterPro" id="IPR000644">
    <property type="entry name" value="CBS_dom"/>
</dbReference>
<proteinExistence type="predicted"/>
<keyword evidence="1" id="KW-0677">Repeat</keyword>
<dbReference type="Proteomes" id="UP001208689">
    <property type="component" value="Chromosome"/>
</dbReference>
<feature type="domain" description="CBS" evidence="3">
    <location>
        <begin position="124"/>
        <end position="184"/>
    </location>
</feature>
<dbReference type="InterPro" id="IPR046342">
    <property type="entry name" value="CBS_dom_sf"/>
</dbReference>
<keyword evidence="5" id="KW-1185">Reference proteome</keyword>
<dbReference type="InterPro" id="IPR051462">
    <property type="entry name" value="CBS_domain-containing"/>
</dbReference>
<keyword evidence="2" id="KW-0129">CBS domain</keyword>
<gene>
    <name evidence="4" type="ORF">NEF87_003714</name>
</gene>
<name>A0ABY6HYB6_9ARCH</name>
<dbReference type="Pfam" id="PF00571">
    <property type="entry name" value="CBS"/>
    <property type="match status" value="1"/>
</dbReference>
<dbReference type="CDD" id="cd02205">
    <property type="entry name" value="CBS_pair_SF"/>
    <property type="match status" value="1"/>
</dbReference>
<evidence type="ECO:0000256" key="1">
    <source>
        <dbReference type="ARBA" id="ARBA00022737"/>
    </source>
</evidence>
<evidence type="ECO:0000256" key="2">
    <source>
        <dbReference type="PROSITE-ProRule" id="PRU00703"/>
    </source>
</evidence>
<reference evidence="4" key="1">
    <citation type="submission" date="2022-09" db="EMBL/GenBank/DDBJ databases">
        <title>Actin cytoskeleton and complex cell architecture in an #Asgard archaeon.</title>
        <authorList>
            <person name="Ponce Toledo R.I."/>
            <person name="Schleper C."/>
            <person name="Rodrigues Oliveira T."/>
            <person name="Wollweber F."/>
            <person name="Xu J."/>
            <person name="Rittmann S."/>
            <person name="Klingl A."/>
            <person name="Pilhofer M."/>
        </authorList>
    </citation>
    <scope>NUCLEOTIDE SEQUENCE</scope>
    <source>
        <strain evidence="4">B-35</strain>
    </source>
</reference>
<dbReference type="SUPFAM" id="SSF54631">
    <property type="entry name" value="CBS-domain pair"/>
    <property type="match status" value="1"/>
</dbReference>
<dbReference type="Gene3D" id="3.10.580.10">
    <property type="entry name" value="CBS-domain"/>
    <property type="match status" value="1"/>
</dbReference>
<protein>
    <recommendedName>
        <fullName evidence="3">CBS domain-containing protein</fullName>
    </recommendedName>
</protein>
<dbReference type="PANTHER" id="PTHR48108">
    <property type="entry name" value="CBS DOMAIN-CONTAINING PROTEIN CBSX2, CHLOROPLASTIC"/>
    <property type="match status" value="1"/>
</dbReference>
<dbReference type="PANTHER" id="PTHR48108:SF26">
    <property type="entry name" value="CBS DOMAIN-CONTAINING PROTEIN DDB_G0289609"/>
    <property type="match status" value="1"/>
</dbReference>
<dbReference type="EMBL" id="CP104013">
    <property type="protein sequence ID" value="UYP47429.1"/>
    <property type="molecule type" value="Genomic_DNA"/>
</dbReference>
<evidence type="ECO:0000313" key="5">
    <source>
        <dbReference type="Proteomes" id="UP001208689"/>
    </source>
</evidence>
<evidence type="ECO:0000259" key="3">
    <source>
        <dbReference type="PROSITE" id="PS51371"/>
    </source>
</evidence>